<proteinExistence type="inferred from homology"/>
<reference evidence="7 8" key="1">
    <citation type="submission" date="2023-07" db="EMBL/GenBank/DDBJ databases">
        <title>Sorghum-associated microbial communities from plants grown in Nebraska, USA.</title>
        <authorList>
            <person name="Schachtman D."/>
        </authorList>
    </citation>
    <scope>NUCLEOTIDE SEQUENCE [LARGE SCALE GENOMIC DNA]</scope>
    <source>
        <strain evidence="7 8">BE57</strain>
    </source>
</reference>
<dbReference type="EMBL" id="JAVDTI010000002">
    <property type="protein sequence ID" value="MDR6805338.1"/>
    <property type="molecule type" value="Genomic_DNA"/>
</dbReference>
<feature type="domain" description="RNA polymerase sigma-70 region 2" evidence="5">
    <location>
        <begin position="25"/>
        <end position="89"/>
    </location>
</feature>
<dbReference type="InterPro" id="IPR013325">
    <property type="entry name" value="RNA_pol_sigma_r2"/>
</dbReference>
<keyword evidence="4" id="KW-0804">Transcription</keyword>
<dbReference type="CDD" id="cd06171">
    <property type="entry name" value="Sigma70_r4"/>
    <property type="match status" value="1"/>
</dbReference>
<feature type="domain" description="RNA polymerase sigma factor 70 region 4 type 2" evidence="6">
    <location>
        <begin position="126"/>
        <end position="178"/>
    </location>
</feature>
<dbReference type="InterPro" id="IPR013324">
    <property type="entry name" value="RNA_pol_sigma_r3/r4-like"/>
</dbReference>
<dbReference type="PANTHER" id="PTHR43133:SF46">
    <property type="entry name" value="RNA POLYMERASE SIGMA-70 FACTOR ECF SUBFAMILY"/>
    <property type="match status" value="1"/>
</dbReference>
<protein>
    <submittedName>
        <fullName evidence="7">RNA polymerase sigma factor (Sigma-70 family)</fullName>
    </submittedName>
</protein>
<dbReference type="Proteomes" id="UP001264980">
    <property type="component" value="Unassembled WGS sequence"/>
</dbReference>
<evidence type="ECO:0000313" key="7">
    <source>
        <dbReference type="EMBL" id="MDR6805338.1"/>
    </source>
</evidence>
<evidence type="ECO:0000256" key="1">
    <source>
        <dbReference type="ARBA" id="ARBA00010641"/>
    </source>
</evidence>
<dbReference type="InterPro" id="IPR013249">
    <property type="entry name" value="RNA_pol_sigma70_r4_t2"/>
</dbReference>
<dbReference type="Pfam" id="PF08281">
    <property type="entry name" value="Sigma70_r4_2"/>
    <property type="match status" value="1"/>
</dbReference>
<keyword evidence="2" id="KW-0805">Transcription regulation</keyword>
<dbReference type="SUPFAM" id="SSF88946">
    <property type="entry name" value="Sigma2 domain of RNA polymerase sigma factors"/>
    <property type="match status" value="1"/>
</dbReference>
<dbReference type="RefSeq" id="WP_309983048.1">
    <property type="nucleotide sequence ID" value="NZ_JAVDTI010000002.1"/>
</dbReference>
<evidence type="ECO:0000256" key="2">
    <source>
        <dbReference type="ARBA" id="ARBA00023015"/>
    </source>
</evidence>
<dbReference type="NCBIfam" id="TIGR02937">
    <property type="entry name" value="sigma70-ECF"/>
    <property type="match status" value="1"/>
</dbReference>
<dbReference type="Gene3D" id="1.10.1740.10">
    <property type="match status" value="1"/>
</dbReference>
<dbReference type="Gene3D" id="1.10.10.10">
    <property type="entry name" value="Winged helix-like DNA-binding domain superfamily/Winged helix DNA-binding domain"/>
    <property type="match status" value="1"/>
</dbReference>
<evidence type="ECO:0000313" key="8">
    <source>
        <dbReference type="Proteomes" id="UP001264980"/>
    </source>
</evidence>
<keyword evidence="3" id="KW-0731">Sigma factor</keyword>
<gene>
    <name evidence="7" type="ORF">J2W84_002384</name>
</gene>
<evidence type="ECO:0000259" key="6">
    <source>
        <dbReference type="Pfam" id="PF08281"/>
    </source>
</evidence>
<dbReference type="InterPro" id="IPR036388">
    <property type="entry name" value="WH-like_DNA-bd_sf"/>
</dbReference>
<dbReference type="InterPro" id="IPR039425">
    <property type="entry name" value="RNA_pol_sigma-70-like"/>
</dbReference>
<dbReference type="Pfam" id="PF04542">
    <property type="entry name" value="Sigma70_r2"/>
    <property type="match status" value="1"/>
</dbReference>
<evidence type="ECO:0000256" key="3">
    <source>
        <dbReference type="ARBA" id="ARBA00023082"/>
    </source>
</evidence>
<comment type="caution">
    <text evidence="7">The sequence shown here is derived from an EMBL/GenBank/DDBJ whole genome shotgun (WGS) entry which is preliminary data.</text>
</comment>
<dbReference type="PANTHER" id="PTHR43133">
    <property type="entry name" value="RNA POLYMERASE ECF-TYPE SIGMA FACTO"/>
    <property type="match status" value="1"/>
</dbReference>
<evidence type="ECO:0000256" key="4">
    <source>
        <dbReference type="ARBA" id="ARBA00023163"/>
    </source>
</evidence>
<accession>A0ABU1QVZ9</accession>
<dbReference type="InterPro" id="IPR014284">
    <property type="entry name" value="RNA_pol_sigma-70_dom"/>
</dbReference>
<keyword evidence="8" id="KW-1185">Reference proteome</keyword>
<organism evidence="7 8">
    <name type="scientific">Dyadobacter fermentans</name>
    <dbReference type="NCBI Taxonomy" id="94254"/>
    <lineage>
        <taxon>Bacteria</taxon>
        <taxon>Pseudomonadati</taxon>
        <taxon>Bacteroidota</taxon>
        <taxon>Cytophagia</taxon>
        <taxon>Cytophagales</taxon>
        <taxon>Spirosomataceae</taxon>
        <taxon>Dyadobacter</taxon>
    </lineage>
</organism>
<dbReference type="SUPFAM" id="SSF88659">
    <property type="entry name" value="Sigma3 and sigma4 domains of RNA polymerase sigma factors"/>
    <property type="match status" value="1"/>
</dbReference>
<comment type="similarity">
    <text evidence="1">Belongs to the sigma-70 factor family. ECF subfamily.</text>
</comment>
<dbReference type="InterPro" id="IPR007627">
    <property type="entry name" value="RNA_pol_sigma70_r2"/>
</dbReference>
<name>A0ABU1QVZ9_9BACT</name>
<evidence type="ECO:0000259" key="5">
    <source>
        <dbReference type="Pfam" id="PF04542"/>
    </source>
</evidence>
<sequence length="201" mass="23255">MKEANADMLLWSAFQNGDRDAFASIYQKYIDELLSYGYRVTSDRQLIRDSVQDLFLHIWVRRGSLATTDSIKFYLFRSLRNRIIRNLEKHPERLHADIGLVVEVAEESNAFETAIFGHDGPSDSYEKLAEAVNRLSPRQREAVQLRYLHGFSLEEIAEMMQMNNQSVRNLLHRAITQLRLLFETAGGLLVFLSTLQNFSGR</sequence>